<dbReference type="EMBL" id="WOFE01000008">
    <property type="protein sequence ID" value="MBM5572589.1"/>
    <property type="molecule type" value="Genomic_DNA"/>
</dbReference>
<evidence type="ECO:0000313" key="1">
    <source>
        <dbReference type="EMBL" id="MBM5572589.1"/>
    </source>
</evidence>
<dbReference type="InterPro" id="IPR001353">
    <property type="entry name" value="Proteasome_sua/b"/>
</dbReference>
<keyword evidence="2" id="KW-1185">Reference proteome</keyword>
<dbReference type="RefSeq" id="WP_203571916.1">
    <property type="nucleotide sequence ID" value="NZ_WOFE01000008.1"/>
</dbReference>
<gene>
    <name evidence="1" type="ORF">GM173_13515</name>
</gene>
<reference evidence="1 2" key="1">
    <citation type="submission" date="2019-11" db="EMBL/GenBank/DDBJ databases">
        <title>Novel Deefgea species.</title>
        <authorList>
            <person name="Han J.-H."/>
        </authorList>
    </citation>
    <scope>NUCLEOTIDE SEQUENCE [LARGE SCALE GENOMIC DNA]</scope>
    <source>
        <strain evidence="1 2">LMG 24817</strain>
    </source>
</reference>
<dbReference type="Proteomes" id="UP001195660">
    <property type="component" value="Unassembled WGS sequence"/>
</dbReference>
<organism evidence="1 2">
    <name type="scientific">Deefgea chitinilytica</name>
    <dbReference type="NCBI Taxonomy" id="570276"/>
    <lineage>
        <taxon>Bacteria</taxon>
        <taxon>Pseudomonadati</taxon>
        <taxon>Pseudomonadota</taxon>
        <taxon>Betaproteobacteria</taxon>
        <taxon>Neisseriales</taxon>
        <taxon>Chitinibacteraceae</taxon>
        <taxon>Deefgea</taxon>
    </lineage>
</organism>
<dbReference type="Pfam" id="PF00227">
    <property type="entry name" value="Proteasome"/>
    <property type="match status" value="1"/>
</dbReference>
<name>A0ABS2CEM4_9NEIS</name>
<dbReference type="Gene3D" id="3.60.20.10">
    <property type="entry name" value="Glutamine Phosphoribosylpyrophosphate, subunit 1, domain 1"/>
    <property type="match status" value="1"/>
</dbReference>
<dbReference type="SUPFAM" id="SSF56235">
    <property type="entry name" value="N-terminal nucleophile aminohydrolases (Ntn hydrolases)"/>
    <property type="match status" value="1"/>
</dbReference>
<accession>A0ABS2CEM4</accession>
<dbReference type="InterPro" id="IPR029055">
    <property type="entry name" value="Ntn_hydrolases_N"/>
</dbReference>
<sequence length="201" mass="21971">MTTIVAVKKDGVISIAADSQSTFGDTRLAALDDARWNKIFQHGDSYFAICGSAAHDLVLQSALKKMKKLDFSNRAAIFESFRKLHSKLKDDFFLKTDEEEDDAYESSQMTVLIANAHGIFGVYSLREVYEFERFWAIGSGRDYAIGAMQAVYDQLAASDIAKVGVETGCMFDVASSLPMTSYSVAYVGAAPAAVAITKSKK</sequence>
<proteinExistence type="predicted"/>
<protein>
    <submittedName>
        <fullName evidence="1">MFS transporter</fullName>
    </submittedName>
</protein>
<evidence type="ECO:0000313" key="2">
    <source>
        <dbReference type="Proteomes" id="UP001195660"/>
    </source>
</evidence>
<comment type="caution">
    <text evidence="1">The sequence shown here is derived from an EMBL/GenBank/DDBJ whole genome shotgun (WGS) entry which is preliminary data.</text>
</comment>